<feature type="region of interest" description="Disordered" evidence="1">
    <location>
        <begin position="263"/>
        <end position="300"/>
    </location>
</feature>
<accession>A0ABV1GNG8</accession>
<reference evidence="5 6" key="1">
    <citation type="submission" date="2024-03" db="EMBL/GenBank/DDBJ databases">
        <title>Human intestinal bacterial collection.</title>
        <authorList>
            <person name="Pauvert C."/>
            <person name="Hitch T.C.A."/>
            <person name="Clavel T."/>
        </authorList>
    </citation>
    <scope>NUCLEOTIDE SEQUENCE [LARGE SCALE GENOMIC DNA]</scope>
    <source>
        <strain evidence="5 6">CLA-JM-H10</strain>
    </source>
</reference>
<keyword evidence="2" id="KW-0812">Transmembrane</keyword>
<dbReference type="InterPro" id="IPR007621">
    <property type="entry name" value="TPM_dom"/>
</dbReference>
<sequence length="300" mass="32706">MMQIKNSSLYSRFFKVVYTCIFCLTMLFSVFLFSLNASAADNNPNTEATTSADNKSNNSSVSGNIYYTNPETGYVVRIEDDAALLTDYEKTQLADLMKDITQYGNAAFKSILTNSYSTTGDYAYAYYAQIFQKNSGTVFLIDMAKRKIWIHSNGAIYKTITESYADTITDNIYTYASKKEYYNCASKAFEQELALLKGSKIRQPMKYTSNILLALIIALFANYGIVRLLTKQKKPKSKQLISGAFVHQAFNDTQFQFINQTRVYSPPSSSSGGSSGGGGSSSSSGGGSSGGGGGGGGHSF</sequence>
<feature type="transmembrane region" description="Helical" evidence="2">
    <location>
        <begin position="211"/>
        <end position="230"/>
    </location>
</feature>
<evidence type="ECO:0000256" key="1">
    <source>
        <dbReference type="SAM" id="MobiDB-lite"/>
    </source>
</evidence>
<feature type="compositionally biased region" description="Gly residues" evidence="1">
    <location>
        <begin position="273"/>
        <end position="300"/>
    </location>
</feature>
<organism evidence="5 6">
    <name type="scientific">Lachnospira intestinalis</name>
    <dbReference type="NCBI Taxonomy" id="3133158"/>
    <lineage>
        <taxon>Bacteria</taxon>
        <taxon>Bacillati</taxon>
        <taxon>Bacillota</taxon>
        <taxon>Clostridia</taxon>
        <taxon>Lachnospirales</taxon>
        <taxon>Lachnospiraceae</taxon>
        <taxon>Lachnospira</taxon>
    </lineage>
</organism>
<keyword evidence="2" id="KW-1133">Transmembrane helix</keyword>
<keyword evidence="6" id="KW-1185">Reference proteome</keyword>
<comment type="caution">
    <text evidence="5">The sequence shown here is derived from an EMBL/GenBank/DDBJ whole genome shotgun (WGS) entry which is preliminary data.</text>
</comment>
<evidence type="ECO:0000256" key="2">
    <source>
        <dbReference type="SAM" id="Phobius"/>
    </source>
</evidence>
<keyword evidence="2" id="KW-0472">Membrane</keyword>
<protein>
    <submittedName>
        <fullName evidence="5">TPM domain-containing protein</fullName>
    </submittedName>
</protein>
<dbReference type="Pfam" id="PF04536">
    <property type="entry name" value="TPM_phosphatase"/>
    <property type="match status" value="1"/>
</dbReference>
<name>A0ABV1GNG8_9FIRM</name>
<feature type="chain" id="PRO_5045846475" evidence="3">
    <location>
        <begin position="40"/>
        <end position="300"/>
    </location>
</feature>
<proteinExistence type="predicted"/>
<evidence type="ECO:0000256" key="3">
    <source>
        <dbReference type="SAM" id="SignalP"/>
    </source>
</evidence>
<feature type="signal peptide" evidence="3">
    <location>
        <begin position="1"/>
        <end position="39"/>
    </location>
</feature>
<keyword evidence="3" id="KW-0732">Signal</keyword>
<dbReference type="Gene3D" id="3.10.310.50">
    <property type="match status" value="1"/>
</dbReference>
<dbReference type="EMBL" id="JBBMES010000007">
    <property type="protein sequence ID" value="MEQ2535044.1"/>
    <property type="molecule type" value="Genomic_DNA"/>
</dbReference>
<gene>
    <name evidence="5" type="ORF">WMO38_07930</name>
</gene>
<dbReference type="Proteomes" id="UP001480973">
    <property type="component" value="Unassembled WGS sequence"/>
</dbReference>
<evidence type="ECO:0000313" key="5">
    <source>
        <dbReference type="EMBL" id="MEQ2535044.1"/>
    </source>
</evidence>
<feature type="domain" description="TPM" evidence="4">
    <location>
        <begin position="79"/>
        <end position="190"/>
    </location>
</feature>
<evidence type="ECO:0000259" key="4">
    <source>
        <dbReference type="Pfam" id="PF04536"/>
    </source>
</evidence>
<evidence type="ECO:0000313" key="6">
    <source>
        <dbReference type="Proteomes" id="UP001480973"/>
    </source>
</evidence>